<evidence type="ECO:0000256" key="3">
    <source>
        <dbReference type="ARBA" id="ARBA00022844"/>
    </source>
</evidence>
<evidence type="ECO:0000313" key="4">
    <source>
        <dbReference type="EMBL" id="QBZ78384.1"/>
    </source>
</evidence>
<name>A0A4D6EA13_9VIRU</name>
<protein>
    <submittedName>
        <fullName evidence="4">Coat protein</fullName>
    </submittedName>
</protein>
<comment type="subcellular location">
    <subcellularLocation>
        <location evidence="1">Virion</location>
    </subcellularLocation>
</comment>
<sequence>MATFTKRDQMREIIKTLLLTGASPVEEPDDHGYDVPMYLETIFGYIAVVGTSKKSEHYGEVDIIGPKSARNALDSRGKVDISLCVRKMLSLSATVKGGPAAKATLRQMCEPFAHEAYVFLTRGASLGIFTQLAVKMARLGNKEPQVMFDFNSGLDLTTLTLQEATVIQGLNSRLFRTEGAKNVFNAQASVGEQAAEV</sequence>
<keyword evidence="2 4" id="KW-0167">Capsid protein</keyword>
<evidence type="ECO:0000256" key="2">
    <source>
        <dbReference type="ARBA" id="ARBA00022561"/>
    </source>
</evidence>
<accession>A0A4D6EA13</accession>
<reference evidence="4" key="1">
    <citation type="submission" date="2018-08" db="EMBL/GenBank/DDBJ databases">
        <authorList>
            <person name="Rott M.E."/>
            <person name="Phelan J."/>
            <person name="Boyes I."/>
            <person name="Thornton S."/>
            <person name="Belton M."/>
            <person name="Rast H."/>
        </authorList>
    </citation>
    <scope>NUCLEOTIDE SEQUENCE</scope>
    <source>
        <strain evidence="4">14G442</strain>
    </source>
</reference>
<dbReference type="PIRSF" id="PIRSF004075">
    <property type="entry name" value="Coat_protein_tricho/vitivirus"/>
    <property type="match status" value="1"/>
</dbReference>
<dbReference type="EMBL" id="MH802036">
    <property type="protein sequence ID" value="QBZ78384.1"/>
    <property type="molecule type" value="Genomic_RNA"/>
</dbReference>
<dbReference type="InterPro" id="IPR008879">
    <property type="entry name" value="Coat_protein_tricho/vitivirus"/>
</dbReference>
<dbReference type="GO" id="GO:0019028">
    <property type="term" value="C:viral capsid"/>
    <property type="evidence" value="ECO:0007669"/>
    <property type="project" value="UniProtKB-KW"/>
</dbReference>
<dbReference type="Pfam" id="PF05892">
    <property type="entry name" value="Tricho_coat"/>
    <property type="match status" value="1"/>
</dbReference>
<proteinExistence type="predicted"/>
<keyword evidence="3" id="KW-0946">Virion</keyword>
<evidence type="ECO:0000256" key="1">
    <source>
        <dbReference type="ARBA" id="ARBA00004328"/>
    </source>
</evidence>
<organism evidence="4">
    <name type="scientific">Grapevine virus H</name>
    <dbReference type="NCBI Taxonomy" id="2045345"/>
    <lineage>
        <taxon>Viruses</taxon>
        <taxon>Riboviria</taxon>
        <taxon>Orthornavirae</taxon>
        <taxon>Kitrinoviricota</taxon>
        <taxon>Alsuviricetes</taxon>
        <taxon>Tymovirales</taxon>
        <taxon>Betaflexiviridae</taxon>
        <taxon>Trivirinae</taxon>
        <taxon>Vitivirus</taxon>
        <taxon>Vitivirus etavitis</taxon>
    </lineage>
</organism>